<comment type="caution">
    <text evidence="1">The sequence shown here is derived from an EMBL/GenBank/DDBJ whole genome shotgun (WGS) entry which is preliminary data.</text>
</comment>
<accession>A0A265NA15</accession>
<dbReference type="OrthoDB" id="2968696at2"/>
<gene>
    <name evidence="1" type="ORF">CIL03_10085</name>
</gene>
<reference evidence="1 2" key="1">
    <citation type="submission" date="2017-08" db="EMBL/GenBank/DDBJ databases">
        <title>Virgibacillus indicus sp. nov. and Virgibacillus profoundi sp. nov, two moderately halophilic bacteria isolated from marine sediment by using the Microfluidic Streak Plate.</title>
        <authorList>
            <person name="Xu B."/>
            <person name="Hu B."/>
            <person name="Wang J."/>
            <person name="Zhu Y."/>
            <person name="Huang L."/>
            <person name="Du W."/>
            <person name="Huang Y."/>
        </authorList>
    </citation>
    <scope>NUCLEOTIDE SEQUENCE [LARGE SCALE GENOMIC DNA]</scope>
    <source>
        <strain evidence="1 2">IO3-P2-C2</strain>
    </source>
</reference>
<sequence>MYPYKARIEENNENVVGVVADFYIANSITNEEVSLWVLNGDYDDKEDLYICPTDSNSEHNELMVVYMYDVLSDEKFHEFQNNIFHQTDFTAMNLETADLQIDLKEYFYDEEKKQVKTKNCEMEM</sequence>
<dbReference type="Proteomes" id="UP000216498">
    <property type="component" value="Unassembled WGS sequence"/>
</dbReference>
<name>A0A265NA15_9BACI</name>
<keyword evidence="2" id="KW-1185">Reference proteome</keyword>
<evidence type="ECO:0000313" key="1">
    <source>
        <dbReference type="EMBL" id="OZU88635.1"/>
    </source>
</evidence>
<evidence type="ECO:0000313" key="2">
    <source>
        <dbReference type="Proteomes" id="UP000216498"/>
    </source>
</evidence>
<protein>
    <submittedName>
        <fullName evidence="1">Uncharacterized protein</fullName>
    </submittedName>
</protein>
<organism evidence="1 2">
    <name type="scientific">Virgibacillus indicus</name>
    <dbReference type="NCBI Taxonomy" id="2024554"/>
    <lineage>
        <taxon>Bacteria</taxon>
        <taxon>Bacillati</taxon>
        <taxon>Bacillota</taxon>
        <taxon>Bacilli</taxon>
        <taxon>Bacillales</taxon>
        <taxon>Bacillaceae</taxon>
        <taxon>Virgibacillus</taxon>
    </lineage>
</organism>
<dbReference type="RefSeq" id="WP_094885731.1">
    <property type="nucleotide sequence ID" value="NZ_NPMS01000004.1"/>
</dbReference>
<proteinExistence type="predicted"/>
<dbReference type="EMBL" id="NPMS01000004">
    <property type="protein sequence ID" value="OZU88635.1"/>
    <property type="molecule type" value="Genomic_DNA"/>
</dbReference>
<dbReference type="AlphaFoldDB" id="A0A265NA15"/>